<feature type="transmembrane region" description="Helical" evidence="8">
    <location>
        <begin position="122"/>
        <end position="140"/>
    </location>
</feature>
<gene>
    <name evidence="10" type="ORF">GCM10007362_03520</name>
</gene>
<evidence type="ECO:0000256" key="8">
    <source>
        <dbReference type="SAM" id="Phobius"/>
    </source>
</evidence>
<dbReference type="InterPro" id="IPR051258">
    <property type="entry name" value="Diverse_Substrate_Transporter"/>
</dbReference>
<dbReference type="PANTHER" id="PTHR42920">
    <property type="entry name" value="OS03G0707200 PROTEIN-RELATED"/>
    <property type="match status" value="1"/>
</dbReference>
<evidence type="ECO:0000256" key="2">
    <source>
        <dbReference type="ARBA" id="ARBA00007362"/>
    </source>
</evidence>
<feature type="transmembrane region" description="Helical" evidence="8">
    <location>
        <begin position="40"/>
        <end position="57"/>
    </location>
</feature>
<keyword evidence="11" id="KW-1185">Reference proteome</keyword>
<comment type="subcellular location">
    <subcellularLocation>
        <location evidence="1">Cell membrane</location>
        <topology evidence="1">Multi-pass membrane protein</topology>
    </subcellularLocation>
</comment>
<evidence type="ECO:0000313" key="10">
    <source>
        <dbReference type="EMBL" id="GGH68955.1"/>
    </source>
</evidence>
<dbReference type="Proteomes" id="UP000605427">
    <property type="component" value="Unassembled WGS sequence"/>
</dbReference>
<feature type="transmembrane region" description="Helical" evidence="8">
    <location>
        <begin position="146"/>
        <end position="165"/>
    </location>
</feature>
<feature type="transmembrane region" description="Helical" evidence="8">
    <location>
        <begin position="12"/>
        <end position="28"/>
    </location>
</feature>
<proteinExistence type="inferred from homology"/>
<dbReference type="Pfam" id="PF00892">
    <property type="entry name" value="EamA"/>
    <property type="match status" value="2"/>
</dbReference>
<feature type="transmembrane region" description="Helical" evidence="8">
    <location>
        <begin position="177"/>
        <end position="198"/>
    </location>
</feature>
<evidence type="ECO:0000256" key="4">
    <source>
        <dbReference type="ARBA" id="ARBA00022692"/>
    </source>
</evidence>
<feature type="transmembrane region" description="Helical" evidence="8">
    <location>
        <begin position="265"/>
        <end position="283"/>
    </location>
</feature>
<dbReference type="PANTHER" id="PTHR42920:SF5">
    <property type="entry name" value="EAMA DOMAIN-CONTAINING PROTEIN"/>
    <property type="match status" value="1"/>
</dbReference>
<feature type="transmembrane region" description="Helical" evidence="8">
    <location>
        <begin position="240"/>
        <end position="259"/>
    </location>
</feature>
<evidence type="ECO:0000256" key="3">
    <source>
        <dbReference type="ARBA" id="ARBA00022475"/>
    </source>
</evidence>
<feature type="compositionally biased region" description="Basic and acidic residues" evidence="7">
    <location>
        <begin position="303"/>
        <end position="312"/>
    </location>
</feature>
<keyword evidence="3" id="KW-1003">Cell membrane</keyword>
<evidence type="ECO:0000256" key="6">
    <source>
        <dbReference type="ARBA" id="ARBA00023136"/>
    </source>
</evidence>
<keyword evidence="6 8" id="KW-0472">Membrane</keyword>
<evidence type="ECO:0000256" key="1">
    <source>
        <dbReference type="ARBA" id="ARBA00004651"/>
    </source>
</evidence>
<comment type="caution">
    <text evidence="10">The sequence shown here is derived from an EMBL/GenBank/DDBJ whole genome shotgun (WGS) entry which is preliminary data.</text>
</comment>
<keyword evidence="4 8" id="KW-0812">Transmembrane</keyword>
<feature type="domain" description="EamA" evidence="9">
    <location>
        <begin position="10"/>
        <end position="139"/>
    </location>
</feature>
<feature type="region of interest" description="Disordered" evidence="7">
    <location>
        <begin position="288"/>
        <end position="319"/>
    </location>
</feature>
<keyword evidence="5 8" id="KW-1133">Transmembrane helix</keyword>
<dbReference type="InterPro" id="IPR000620">
    <property type="entry name" value="EamA_dom"/>
</dbReference>
<dbReference type="EMBL" id="BMDD01000001">
    <property type="protein sequence ID" value="GGH68955.1"/>
    <property type="molecule type" value="Genomic_DNA"/>
</dbReference>
<feature type="transmembrane region" description="Helical" evidence="8">
    <location>
        <begin position="95"/>
        <end position="115"/>
    </location>
</feature>
<evidence type="ECO:0000259" key="9">
    <source>
        <dbReference type="Pfam" id="PF00892"/>
    </source>
</evidence>
<feature type="transmembrane region" description="Helical" evidence="8">
    <location>
        <begin position="69"/>
        <end position="89"/>
    </location>
</feature>
<dbReference type="RefSeq" id="WP_172238198.1">
    <property type="nucleotide sequence ID" value="NZ_BMDD01000001.1"/>
</dbReference>
<organism evidence="10 11">
    <name type="scientific">Saccharibacillus endophyticus</name>
    <dbReference type="NCBI Taxonomy" id="2060666"/>
    <lineage>
        <taxon>Bacteria</taxon>
        <taxon>Bacillati</taxon>
        <taxon>Bacillota</taxon>
        <taxon>Bacilli</taxon>
        <taxon>Bacillales</taxon>
        <taxon>Paenibacillaceae</taxon>
        <taxon>Saccharibacillus</taxon>
    </lineage>
</organism>
<feature type="domain" description="EamA" evidence="9">
    <location>
        <begin position="148"/>
        <end position="281"/>
    </location>
</feature>
<comment type="similarity">
    <text evidence="2">Belongs to the EamA transporter family.</text>
</comment>
<evidence type="ECO:0000256" key="5">
    <source>
        <dbReference type="ARBA" id="ARBA00022989"/>
    </source>
</evidence>
<dbReference type="SUPFAM" id="SSF103481">
    <property type="entry name" value="Multidrug resistance efflux transporter EmrE"/>
    <property type="match status" value="2"/>
</dbReference>
<feature type="transmembrane region" description="Helical" evidence="8">
    <location>
        <begin position="210"/>
        <end position="228"/>
    </location>
</feature>
<dbReference type="InterPro" id="IPR037185">
    <property type="entry name" value="EmrE-like"/>
</dbReference>
<reference evidence="11" key="1">
    <citation type="journal article" date="2019" name="Int. J. Syst. Evol. Microbiol.">
        <title>The Global Catalogue of Microorganisms (GCM) 10K type strain sequencing project: providing services to taxonomists for standard genome sequencing and annotation.</title>
        <authorList>
            <consortium name="The Broad Institute Genomics Platform"/>
            <consortium name="The Broad Institute Genome Sequencing Center for Infectious Disease"/>
            <person name="Wu L."/>
            <person name="Ma J."/>
        </authorList>
    </citation>
    <scope>NUCLEOTIDE SEQUENCE [LARGE SCALE GENOMIC DNA]</scope>
    <source>
        <strain evidence="11">CCM 8702</strain>
    </source>
</reference>
<evidence type="ECO:0000256" key="7">
    <source>
        <dbReference type="SAM" id="MobiDB-lite"/>
    </source>
</evidence>
<accession>A0ABQ1ZLL5</accession>
<protein>
    <submittedName>
        <fullName evidence="10">Multidrug transporter</fullName>
    </submittedName>
</protein>
<sequence>MELRMTKRTADIAIALVSAGWGSSYLLMKMGMEGMEPFTLLAWRFLLAFALTLPLFWRRVRLADLKTVGQSALLGFVMFIMLSLLITGLKTTTASTAGFLTSAMVVFVPILQFAITKRKPSLAMTGGIVLTMGGIAMLTLRHSLSFESGSLLCLLGAFVYAVHILMTNRFTKRSDGLTLGVLQIGFIGLFGLVFGFLFETPTIPQGASQWTSVIGLAVICSAFGFIMQTVAQKYTTPERIGVLFSLEPVFAGLFGFVFLGEILGIQGYVGALLILGGVLVSGMKQAPARSIPRPPRIPGRSRRSAERVRAVEAESGTGA</sequence>
<evidence type="ECO:0000313" key="11">
    <source>
        <dbReference type="Proteomes" id="UP000605427"/>
    </source>
</evidence>
<name>A0ABQ1ZLL5_9BACL</name>